<evidence type="ECO:0000313" key="3">
    <source>
        <dbReference type="Proteomes" id="UP001148786"/>
    </source>
</evidence>
<dbReference type="AlphaFoldDB" id="A0A9W8JYK3"/>
<proteinExistence type="predicted"/>
<accession>A0A9W8JYK3</accession>
<feature type="compositionally biased region" description="Polar residues" evidence="1">
    <location>
        <begin position="266"/>
        <end position="284"/>
    </location>
</feature>
<dbReference type="EMBL" id="JANKHO010000750">
    <property type="protein sequence ID" value="KAJ3506585.1"/>
    <property type="molecule type" value="Genomic_DNA"/>
</dbReference>
<sequence>MDHIRHPHQHPYKSSIASLARCLSDPLNAYAHLGTPKFFVHIIGPPLDVVLGSRLAGNRERPVLWEKDKNKPTPVLNILRPFDSPLPAERERMKLHSDSASSPCTTSRHLDHAFLPRTPTTINSSPHDYDDHKTEYSPNEITHFCNQMSNICHALSSTFTTCACGALERDCAPTQMTAIVDGQSPVPPSESSQNDQRRFALSPSPPRSSRRKGKARAVDADGDIQMEDGRSARKKNGSVDGQAQRSNSSTPLYIVWSPPSRRPAHKNSNTIARPNTHRQTQDYGQPSDLKDRQSKARTLDFDVDLPPTTEEPMPPKMQKKWIHREVKTMEGMGSPGSRVRVRGR</sequence>
<feature type="compositionally biased region" description="Polar residues" evidence="1">
    <location>
        <begin position="239"/>
        <end position="251"/>
    </location>
</feature>
<dbReference type="Proteomes" id="UP001148786">
    <property type="component" value="Unassembled WGS sequence"/>
</dbReference>
<dbReference type="OrthoDB" id="79252at2759"/>
<reference evidence="2" key="1">
    <citation type="submission" date="2022-07" db="EMBL/GenBank/DDBJ databases">
        <title>Genome Sequence of Agrocybe chaxingu.</title>
        <authorList>
            <person name="Buettner E."/>
        </authorList>
    </citation>
    <scope>NUCLEOTIDE SEQUENCE</scope>
    <source>
        <strain evidence="2">MP-N11</strain>
    </source>
</reference>
<name>A0A9W8JYK3_9AGAR</name>
<protein>
    <submittedName>
        <fullName evidence="2">Uncharacterized protein</fullName>
    </submittedName>
</protein>
<keyword evidence="3" id="KW-1185">Reference proteome</keyword>
<gene>
    <name evidence="2" type="ORF">NLJ89_g6791</name>
</gene>
<feature type="compositionally biased region" description="Basic and acidic residues" evidence="1">
    <location>
        <begin position="288"/>
        <end position="300"/>
    </location>
</feature>
<comment type="caution">
    <text evidence="2">The sequence shown here is derived from an EMBL/GenBank/DDBJ whole genome shotgun (WGS) entry which is preliminary data.</text>
</comment>
<evidence type="ECO:0000313" key="2">
    <source>
        <dbReference type="EMBL" id="KAJ3506585.1"/>
    </source>
</evidence>
<organism evidence="2 3">
    <name type="scientific">Agrocybe chaxingu</name>
    <dbReference type="NCBI Taxonomy" id="84603"/>
    <lineage>
        <taxon>Eukaryota</taxon>
        <taxon>Fungi</taxon>
        <taxon>Dikarya</taxon>
        <taxon>Basidiomycota</taxon>
        <taxon>Agaricomycotina</taxon>
        <taxon>Agaricomycetes</taxon>
        <taxon>Agaricomycetidae</taxon>
        <taxon>Agaricales</taxon>
        <taxon>Agaricineae</taxon>
        <taxon>Strophariaceae</taxon>
        <taxon>Agrocybe</taxon>
    </lineage>
</organism>
<feature type="region of interest" description="Disordered" evidence="1">
    <location>
        <begin position="179"/>
        <end position="319"/>
    </location>
</feature>
<evidence type="ECO:0000256" key="1">
    <source>
        <dbReference type="SAM" id="MobiDB-lite"/>
    </source>
</evidence>